<dbReference type="GO" id="GO:0032787">
    <property type="term" value="P:monocarboxylic acid metabolic process"/>
    <property type="evidence" value="ECO:0007669"/>
    <property type="project" value="UniProtKB-ARBA"/>
</dbReference>
<evidence type="ECO:0000313" key="7">
    <source>
        <dbReference type="Proteomes" id="UP000005439"/>
    </source>
</evidence>
<dbReference type="PANTHER" id="PTHR42879:SF2">
    <property type="entry name" value="3-OXOACYL-[ACYL-CARRIER-PROTEIN] REDUCTASE FABG"/>
    <property type="match status" value="1"/>
</dbReference>
<dbReference type="SUPFAM" id="SSF51735">
    <property type="entry name" value="NAD(P)-binding Rossmann-fold domains"/>
    <property type="match status" value="1"/>
</dbReference>
<dbReference type="InterPro" id="IPR020904">
    <property type="entry name" value="Sc_DH/Rdtase_CS"/>
</dbReference>
<dbReference type="AlphaFoldDB" id="G8TYT3"/>
<dbReference type="HOGENOM" id="CLU_010194_1_3_9"/>
<dbReference type="NCBIfam" id="NF009466">
    <property type="entry name" value="PRK12826.1-2"/>
    <property type="match status" value="1"/>
</dbReference>
<reference evidence="6 7" key="2">
    <citation type="journal article" date="2012" name="Stand. Genomic Sci.">
        <title>Complete genome sequence of the moderately thermophilic mineral-sulfide-oxidizing firmicute Sulfobacillus acidophilus type strain (NAL(T)).</title>
        <authorList>
            <person name="Anderson I."/>
            <person name="Chertkov O."/>
            <person name="Chen A."/>
            <person name="Saunders E."/>
            <person name="Lapidus A."/>
            <person name="Nolan M."/>
            <person name="Lucas S."/>
            <person name="Hammon N."/>
            <person name="Deshpande S."/>
            <person name="Cheng J.F."/>
            <person name="Han C."/>
            <person name="Tapia R."/>
            <person name="Goodwin L.A."/>
            <person name="Pitluck S."/>
            <person name="Liolios K."/>
            <person name="Pagani I."/>
            <person name="Ivanova N."/>
            <person name="Mikhailova N."/>
            <person name="Pati A."/>
            <person name="Palaniappan K."/>
            <person name="Land M."/>
            <person name="Pan C."/>
            <person name="Rohde M."/>
            <person name="Pukall R."/>
            <person name="Goker M."/>
            <person name="Detter J.C."/>
            <person name="Woyke T."/>
            <person name="Bristow J."/>
            <person name="Eisen J.A."/>
            <person name="Markowitz V."/>
            <person name="Hugenholtz P."/>
            <person name="Kyrpides N.C."/>
            <person name="Klenk H.P."/>
            <person name="Mavromatis K."/>
        </authorList>
    </citation>
    <scope>NUCLEOTIDE SEQUENCE [LARGE SCALE GENOMIC DNA]</scope>
    <source>
        <strain evidence="7">ATCC 700253 / DSM 10332 / NAL</strain>
    </source>
</reference>
<dbReference type="InterPro" id="IPR050259">
    <property type="entry name" value="SDR"/>
</dbReference>
<dbReference type="Pfam" id="PF00106">
    <property type="entry name" value="adh_short"/>
    <property type="match status" value="1"/>
</dbReference>
<dbReference type="PRINTS" id="PR00080">
    <property type="entry name" value="SDRFAMILY"/>
</dbReference>
<dbReference type="Proteomes" id="UP000005439">
    <property type="component" value="Chromosome"/>
</dbReference>
<dbReference type="InterPro" id="IPR036291">
    <property type="entry name" value="NAD(P)-bd_dom_sf"/>
</dbReference>
<protein>
    <submittedName>
        <fullName evidence="6">3-oxoacyl-(Acyl-carrier-protein) reductase</fullName>
        <ecNumber evidence="6">1.1.1.100</ecNumber>
    </submittedName>
</protein>
<keyword evidence="2 6" id="KW-0560">Oxidoreductase</keyword>
<gene>
    <name evidence="6" type="ordered locus">Sulac_0502</name>
</gene>
<dbReference type="Gene3D" id="3.40.50.720">
    <property type="entry name" value="NAD(P)-binding Rossmann-like Domain"/>
    <property type="match status" value="1"/>
</dbReference>
<evidence type="ECO:0000256" key="4">
    <source>
        <dbReference type="RuleBase" id="RU000363"/>
    </source>
</evidence>
<evidence type="ECO:0000259" key="5">
    <source>
        <dbReference type="SMART" id="SM00822"/>
    </source>
</evidence>
<reference evidence="7" key="1">
    <citation type="submission" date="2011-12" db="EMBL/GenBank/DDBJ databases">
        <title>The complete genome of chromosome of Sulfobacillus acidophilus DSM 10332.</title>
        <authorList>
            <person name="Lucas S."/>
            <person name="Han J."/>
            <person name="Lapidus A."/>
            <person name="Bruce D."/>
            <person name="Goodwin L."/>
            <person name="Pitluck S."/>
            <person name="Peters L."/>
            <person name="Kyrpides N."/>
            <person name="Mavromatis K."/>
            <person name="Ivanova N."/>
            <person name="Mikhailova N."/>
            <person name="Chertkov O."/>
            <person name="Saunders E."/>
            <person name="Detter J.C."/>
            <person name="Tapia R."/>
            <person name="Han C."/>
            <person name="Land M."/>
            <person name="Hauser L."/>
            <person name="Markowitz V."/>
            <person name="Cheng J.-F."/>
            <person name="Hugenholtz P."/>
            <person name="Woyke T."/>
            <person name="Wu D."/>
            <person name="Pukall R."/>
            <person name="Gehrich-Schroeter G."/>
            <person name="Schneider S."/>
            <person name="Klenk H.-P."/>
            <person name="Eisen J.A."/>
        </authorList>
    </citation>
    <scope>NUCLEOTIDE SEQUENCE [LARGE SCALE GENOMIC DNA]</scope>
    <source>
        <strain evidence="7">ATCC 700253 / DSM 10332 / NAL</strain>
    </source>
</reference>
<evidence type="ECO:0000256" key="1">
    <source>
        <dbReference type="ARBA" id="ARBA00006484"/>
    </source>
</evidence>
<dbReference type="GO" id="GO:0004316">
    <property type="term" value="F:3-oxoacyl-[acyl-carrier-protein] reductase (NADPH) activity"/>
    <property type="evidence" value="ECO:0007669"/>
    <property type="project" value="UniProtKB-EC"/>
</dbReference>
<keyword evidence="7" id="KW-1185">Reference proteome</keyword>
<dbReference type="PATRIC" id="fig|679936.5.peg.526"/>
<dbReference type="STRING" id="679936.Sulac_0502"/>
<sequence length="246" mass="25657">MKPLTGRVALVTGASGGLGQPIAAALAQAGAAVAIHYGHHVDGARQALAAIEAQGGQGMVVSANIQHETAVRSMVDQVVARYQRLDILVNNAGITRDGLLIQMAQDAWDEVINTNLRGAFYCAKYALRAMLRQKSGTVINVSSISGLLGNAGQANYAAAKAGLIGLTLAIAQEYAARGITANAVVPGIIDTPMSRAVTSRVVDRKLEAILLRRPGTPDEVAQAIVLLAQNPYINGTVLRVDGGIRF</sequence>
<organism evidence="6 7">
    <name type="scientific">Sulfobacillus acidophilus (strain ATCC 700253 / DSM 10332 / NAL)</name>
    <dbReference type="NCBI Taxonomy" id="679936"/>
    <lineage>
        <taxon>Bacteria</taxon>
        <taxon>Bacillati</taxon>
        <taxon>Bacillota</taxon>
        <taxon>Clostridia</taxon>
        <taxon>Eubacteriales</taxon>
        <taxon>Clostridiales Family XVII. Incertae Sedis</taxon>
        <taxon>Sulfobacillus</taxon>
    </lineage>
</organism>
<evidence type="ECO:0000313" key="6">
    <source>
        <dbReference type="EMBL" id="AEW04048.1"/>
    </source>
</evidence>
<keyword evidence="3" id="KW-0443">Lipid metabolism</keyword>
<dbReference type="PANTHER" id="PTHR42879">
    <property type="entry name" value="3-OXOACYL-(ACYL-CARRIER-PROTEIN) REDUCTASE"/>
    <property type="match status" value="1"/>
</dbReference>
<dbReference type="FunFam" id="3.40.50.720:FF:000173">
    <property type="entry name" value="3-oxoacyl-[acyl-carrier protein] reductase"/>
    <property type="match status" value="1"/>
</dbReference>
<proteinExistence type="inferred from homology"/>
<keyword evidence="3" id="KW-0753">Steroid metabolism</keyword>
<dbReference type="SMART" id="SM00822">
    <property type="entry name" value="PKS_KR"/>
    <property type="match status" value="1"/>
</dbReference>
<dbReference type="PRINTS" id="PR00081">
    <property type="entry name" value="GDHRDH"/>
</dbReference>
<dbReference type="EC" id="1.1.1.100" evidence="6"/>
<comment type="similarity">
    <text evidence="1 4">Belongs to the short-chain dehydrogenases/reductases (SDR) family.</text>
</comment>
<accession>G8TYT3</accession>
<dbReference type="PROSITE" id="PS00061">
    <property type="entry name" value="ADH_SHORT"/>
    <property type="match status" value="1"/>
</dbReference>
<feature type="domain" description="Ketoreductase" evidence="5">
    <location>
        <begin position="7"/>
        <end position="191"/>
    </location>
</feature>
<dbReference type="GO" id="GO:0008202">
    <property type="term" value="P:steroid metabolic process"/>
    <property type="evidence" value="ECO:0007669"/>
    <property type="project" value="UniProtKB-KW"/>
</dbReference>
<dbReference type="InterPro" id="IPR002347">
    <property type="entry name" value="SDR_fam"/>
</dbReference>
<dbReference type="KEGG" id="sap:Sulac_0502"/>
<dbReference type="InterPro" id="IPR057326">
    <property type="entry name" value="KR_dom"/>
</dbReference>
<evidence type="ECO:0000256" key="2">
    <source>
        <dbReference type="ARBA" id="ARBA00023002"/>
    </source>
</evidence>
<evidence type="ECO:0000256" key="3">
    <source>
        <dbReference type="ARBA" id="ARBA00023221"/>
    </source>
</evidence>
<dbReference type="EMBL" id="CP003179">
    <property type="protein sequence ID" value="AEW04048.1"/>
    <property type="molecule type" value="Genomic_DNA"/>
</dbReference>
<name>G8TYT3_SULAD</name>